<comment type="caution">
    <text evidence="1">The sequence shown here is derived from an EMBL/GenBank/DDBJ whole genome shotgun (WGS) entry which is preliminary data.</text>
</comment>
<organism evidence="1 2">
    <name type="scientific">Microbacterium allomyrinae</name>
    <dbReference type="NCBI Taxonomy" id="2830666"/>
    <lineage>
        <taxon>Bacteria</taxon>
        <taxon>Bacillati</taxon>
        <taxon>Actinomycetota</taxon>
        <taxon>Actinomycetes</taxon>
        <taxon>Micrococcales</taxon>
        <taxon>Microbacteriaceae</taxon>
        <taxon>Microbacterium</taxon>
    </lineage>
</organism>
<keyword evidence="2" id="KW-1185">Reference proteome</keyword>
<reference evidence="1" key="1">
    <citation type="submission" date="2021-04" db="EMBL/GenBank/DDBJ databases">
        <title>Microbacterium tenobrionis sp. nov. and Microbacterium allomyrinae sp. nov., isolated from larvae of Tenobrio molitor and Allomyrina dichotoma, respectively.</title>
        <authorList>
            <person name="Lee S.D."/>
        </authorList>
    </citation>
    <scope>NUCLEOTIDE SEQUENCE</scope>
    <source>
        <strain evidence="1">BWT-G7</strain>
    </source>
</reference>
<sequence length="202" mass="22288">MKGNELVWRVLADRAIEGKRTWANVADLAFEAGVPSTTAYLALDRLESNGTVDRYKRGGLAVVSVDKVLTMLCAWRNLARDTVAWTTRDAISPFLDSSRGPYALGGPDAANAHLGGRAVADFREHLVYLPPTVDLNGLPQSDEVRVLAMDKRAMKTWDGYSSVAQTYADLFATPGWQASEFRAALRERFVPAREWNEAGDQQ</sequence>
<evidence type="ECO:0000313" key="2">
    <source>
        <dbReference type="Proteomes" id="UP001139354"/>
    </source>
</evidence>
<dbReference type="Proteomes" id="UP001139354">
    <property type="component" value="Unassembled WGS sequence"/>
</dbReference>
<dbReference type="RefSeq" id="WP_229382773.1">
    <property type="nucleotide sequence ID" value="NZ_JAGTTN010000001.1"/>
</dbReference>
<evidence type="ECO:0000313" key="1">
    <source>
        <dbReference type="EMBL" id="MCC2030884.1"/>
    </source>
</evidence>
<accession>A0A9X1S1I6</accession>
<gene>
    <name evidence="1" type="ORF">KEC57_01655</name>
</gene>
<dbReference type="AlphaFoldDB" id="A0A9X1S1I6"/>
<protein>
    <submittedName>
        <fullName evidence="1">Uncharacterized protein</fullName>
    </submittedName>
</protein>
<dbReference type="EMBL" id="JAGTTN010000001">
    <property type="protein sequence ID" value="MCC2030884.1"/>
    <property type="molecule type" value="Genomic_DNA"/>
</dbReference>
<dbReference type="InterPro" id="IPR036390">
    <property type="entry name" value="WH_DNA-bd_sf"/>
</dbReference>
<proteinExistence type="predicted"/>
<name>A0A9X1S1I6_9MICO</name>
<dbReference type="SUPFAM" id="SSF46785">
    <property type="entry name" value="Winged helix' DNA-binding domain"/>
    <property type="match status" value="1"/>
</dbReference>